<feature type="region of interest" description="Disordered" evidence="1">
    <location>
        <begin position="88"/>
        <end position="162"/>
    </location>
</feature>
<feature type="compositionally biased region" description="Polar residues" evidence="1">
    <location>
        <begin position="20"/>
        <end position="34"/>
    </location>
</feature>
<reference evidence="2 3" key="1">
    <citation type="journal article" date="2021" name="Sci. Rep.">
        <title>The genome of the diatom Chaetoceros tenuissimus carries an ancient integrated fragment of an extant virus.</title>
        <authorList>
            <person name="Hongo Y."/>
            <person name="Kimura K."/>
            <person name="Takaki Y."/>
            <person name="Yoshida Y."/>
            <person name="Baba S."/>
            <person name="Kobayashi G."/>
            <person name="Nagasaki K."/>
            <person name="Hano T."/>
            <person name="Tomaru Y."/>
        </authorList>
    </citation>
    <scope>NUCLEOTIDE SEQUENCE [LARGE SCALE GENOMIC DNA]</scope>
    <source>
        <strain evidence="2 3">NIES-3715</strain>
    </source>
</reference>
<feature type="compositionally biased region" description="Basic and acidic residues" evidence="1">
    <location>
        <begin position="514"/>
        <end position="541"/>
    </location>
</feature>
<feature type="compositionally biased region" description="Polar residues" evidence="1">
    <location>
        <begin position="367"/>
        <end position="376"/>
    </location>
</feature>
<gene>
    <name evidence="2" type="ORF">CTEN210_03262</name>
</gene>
<feature type="compositionally biased region" description="Polar residues" evidence="1">
    <location>
        <begin position="442"/>
        <end position="458"/>
    </location>
</feature>
<keyword evidence="3" id="KW-1185">Reference proteome</keyword>
<feature type="compositionally biased region" description="Basic and acidic residues" evidence="1">
    <location>
        <begin position="304"/>
        <end position="323"/>
    </location>
</feature>
<protein>
    <submittedName>
        <fullName evidence="2">Uncharacterized protein</fullName>
    </submittedName>
</protein>
<feature type="compositionally biased region" description="Polar residues" evidence="1">
    <location>
        <begin position="402"/>
        <end position="414"/>
    </location>
</feature>
<feature type="region of interest" description="Disordered" evidence="1">
    <location>
        <begin position="1"/>
        <end position="67"/>
    </location>
</feature>
<dbReference type="Proteomes" id="UP001054902">
    <property type="component" value="Unassembled WGS sequence"/>
</dbReference>
<feature type="compositionally biased region" description="Basic and acidic residues" evidence="1">
    <location>
        <begin position="219"/>
        <end position="252"/>
    </location>
</feature>
<feature type="compositionally biased region" description="Basic and acidic residues" evidence="1">
    <location>
        <begin position="377"/>
        <end position="396"/>
    </location>
</feature>
<accession>A0AAD3H1L6</accession>
<name>A0AAD3H1L6_9STRA</name>
<feature type="compositionally biased region" description="Polar residues" evidence="1">
    <location>
        <begin position="88"/>
        <end position="97"/>
    </location>
</feature>
<evidence type="ECO:0000256" key="1">
    <source>
        <dbReference type="SAM" id="MobiDB-lite"/>
    </source>
</evidence>
<comment type="caution">
    <text evidence="2">The sequence shown here is derived from an EMBL/GenBank/DDBJ whole genome shotgun (WGS) entry which is preliminary data.</text>
</comment>
<dbReference type="EMBL" id="BLLK01000022">
    <property type="protein sequence ID" value="GFH46788.1"/>
    <property type="molecule type" value="Genomic_DNA"/>
</dbReference>
<feature type="compositionally biased region" description="Basic and acidic residues" evidence="1">
    <location>
        <begin position="415"/>
        <end position="431"/>
    </location>
</feature>
<feature type="compositionally biased region" description="Polar residues" evidence="1">
    <location>
        <begin position="294"/>
        <end position="303"/>
    </location>
</feature>
<evidence type="ECO:0000313" key="2">
    <source>
        <dbReference type="EMBL" id="GFH46788.1"/>
    </source>
</evidence>
<feature type="compositionally biased region" description="Basic and acidic residues" evidence="1">
    <location>
        <begin position="266"/>
        <end position="293"/>
    </location>
</feature>
<evidence type="ECO:0000313" key="3">
    <source>
        <dbReference type="Proteomes" id="UP001054902"/>
    </source>
</evidence>
<sequence length="642" mass="72378">MRNQHRNQKNNNGQGKRKSYGQTTSNHNGCNRSDQNSKRKDGTLGNDGKGEVRTDVPSSSSPPQRKRRRIMMSGLGLDMIRNHLEIGQGNTKANGTRKNNDLFGNSLPRNDQKQRRGRVQRQENASSTRLDRQQNKAIKLNKEEINAEPKEAKKGNDGIKSIGLKKTEQPIIQKTSTLKNQRAKTMIPSSIQQLNSFLTSSETKPMAKKYVQPHSTLIPDEKKTDSRPLVHEKSIKSWSKESKECCEPEAIVKAKSPTVGANITKDSIDRKRPIPSEPKNTDKKANTIEKEEQSSTVEPSATKDSLDRKRPIPIESKDKDRKANAIQHSSTVEANTTKDSLDRKRPMSSDSKHEDKKANAIQREVHSSTSDANITKDSLDRKWPMSSDSKHEDKKANAIQREVQSSTSDANITKDSLDRKRPMPSESKDNTKSTIKSKRQRMSFSNTEQNIPESSGSLEQRVLEDDVEENEKSSHTSMMEESIGMHTSSCSMKSSPSQLYDDLESTHSSCNILKNEKLHTKSTESKKKTHLSRVEQKDETSNNKSETTNINVNESEIADTSKNSIDEKLVIVPEKYDSCQEQYEGTTKSEGAVMSPKQVSIREIDQDRPKGTAQVQSSPYRMDIWTFSNEKEKPICCQMNYT</sequence>
<proteinExistence type="predicted"/>
<feature type="compositionally biased region" description="Polar residues" evidence="1">
    <location>
        <begin position="475"/>
        <end position="498"/>
    </location>
</feature>
<dbReference type="AlphaFoldDB" id="A0AAD3H1L6"/>
<feature type="region of interest" description="Disordered" evidence="1">
    <location>
        <begin position="210"/>
        <end position="559"/>
    </location>
</feature>
<organism evidence="2 3">
    <name type="scientific">Chaetoceros tenuissimus</name>
    <dbReference type="NCBI Taxonomy" id="426638"/>
    <lineage>
        <taxon>Eukaryota</taxon>
        <taxon>Sar</taxon>
        <taxon>Stramenopiles</taxon>
        <taxon>Ochrophyta</taxon>
        <taxon>Bacillariophyta</taxon>
        <taxon>Coscinodiscophyceae</taxon>
        <taxon>Chaetocerotophycidae</taxon>
        <taxon>Chaetocerotales</taxon>
        <taxon>Chaetocerotaceae</taxon>
        <taxon>Chaetoceros</taxon>
    </lineage>
</organism>
<feature type="compositionally biased region" description="Basic and acidic residues" evidence="1">
    <location>
        <begin position="339"/>
        <end position="366"/>
    </location>
</feature>
<feature type="compositionally biased region" description="Polar residues" evidence="1">
    <location>
        <begin position="326"/>
        <end position="338"/>
    </location>
</feature>
<feature type="compositionally biased region" description="Basic and acidic residues" evidence="1">
    <location>
        <begin position="129"/>
        <end position="157"/>
    </location>
</feature>
<feature type="compositionally biased region" description="Basic and acidic residues" evidence="1">
    <location>
        <begin position="35"/>
        <end position="54"/>
    </location>
</feature>
<feature type="compositionally biased region" description="Polar residues" evidence="1">
    <location>
        <begin position="542"/>
        <end position="559"/>
    </location>
</feature>